<proteinExistence type="predicted"/>
<dbReference type="SUPFAM" id="SSF56112">
    <property type="entry name" value="Protein kinase-like (PK-like)"/>
    <property type="match status" value="1"/>
</dbReference>
<comment type="caution">
    <text evidence="2">The sequence shown here is derived from an EMBL/GenBank/DDBJ whole genome shotgun (WGS) entry which is preliminary data.</text>
</comment>
<name>A0A8H3B388_9AGAM</name>
<evidence type="ECO:0000256" key="1">
    <source>
        <dbReference type="SAM" id="MobiDB-lite"/>
    </source>
</evidence>
<dbReference type="EMBL" id="CAJMWY010000760">
    <property type="protein sequence ID" value="CAE6446468.1"/>
    <property type="molecule type" value="Genomic_DNA"/>
</dbReference>
<dbReference type="Proteomes" id="UP000663861">
    <property type="component" value="Unassembled WGS sequence"/>
</dbReference>
<evidence type="ECO:0000313" key="3">
    <source>
        <dbReference type="Proteomes" id="UP000663861"/>
    </source>
</evidence>
<reference evidence="2" key="1">
    <citation type="submission" date="2021-01" db="EMBL/GenBank/DDBJ databases">
        <authorList>
            <person name="Kaushik A."/>
        </authorList>
    </citation>
    <scope>NUCLEOTIDE SEQUENCE</scope>
    <source>
        <strain evidence="2">AG4-RS23</strain>
    </source>
</reference>
<organism evidence="2 3">
    <name type="scientific">Rhizoctonia solani</name>
    <dbReference type="NCBI Taxonomy" id="456999"/>
    <lineage>
        <taxon>Eukaryota</taxon>
        <taxon>Fungi</taxon>
        <taxon>Dikarya</taxon>
        <taxon>Basidiomycota</taxon>
        <taxon>Agaricomycotina</taxon>
        <taxon>Agaricomycetes</taxon>
        <taxon>Cantharellales</taxon>
        <taxon>Ceratobasidiaceae</taxon>
        <taxon>Rhizoctonia</taxon>
    </lineage>
</organism>
<accession>A0A8H3B388</accession>
<evidence type="ECO:0000313" key="2">
    <source>
        <dbReference type="EMBL" id="CAE6446468.1"/>
    </source>
</evidence>
<dbReference type="InterPro" id="IPR011009">
    <property type="entry name" value="Kinase-like_dom_sf"/>
</dbReference>
<evidence type="ECO:0008006" key="4">
    <source>
        <dbReference type="Google" id="ProtNLM"/>
    </source>
</evidence>
<dbReference type="Gene3D" id="1.10.510.10">
    <property type="entry name" value="Transferase(Phosphotransferase) domain 1"/>
    <property type="match status" value="1"/>
</dbReference>
<gene>
    <name evidence="2" type="ORF">RDB_LOCUS48712</name>
</gene>
<feature type="region of interest" description="Disordered" evidence="1">
    <location>
        <begin position="16"/>
        <end position="41"/>
    </location>
</feature>
<dbReference type="AlphaFoldDB" id="A0A8H3B388"/>
<protein>
    <recommendedName>
        <fullName evidence="4">Protein kinase domain-containing protein</fullName>
    </recommendedName>
</protein>
<sequence>MELAVFNKPSITQAATRTGILDTPGAPPSSQTSNFAKRQKKPETAIYNGRPWARTEKPIEIYHPAFRIFLDKIDEESSVSALDYARTENLLRASQHIYPDEESRRIALVDSLVILLGCDINKLAIPGCTADGVIKMRDTGNALEAFITVLEFKNEIGSSLGDPTVQGAASYGKYWCQDNLTPITNVSCCPAFIISVAGPWVCIFGAISLSQIIVQPLTEMLWVADPQKESRMKYLTRVFLALRNAISHLHEYYRTLLRSIVPPYVADPARFFPDIHCFQGRDGNETKFSYTDEFTRLVFKARTEENRDIVVKFVERYNAEAHELLARQGLAPELLFDGGDVLYGCYRMVVMEFCYGMTYLEYDRRRPDGMSQAGSELLSIRQTIKGALKLLHEANFVFGDLRKPNILIVEDEKGTIGAKLIDFDWCGPVGEGRYPANISDSIEWAPGMERGGLMAQKHDNDMLELLFS</sequence>